<evidence type="ECO:0000313" key="11">
    <source>
        <dbReference type="EMBL" id="SVA03667.1"/>
    </source>
</evidence>
<dbReference type="SUPFAM" id="SSF52540">
    <property type="entry name" value="P-loop containing nucleoside triphosphate hydrolases"/>
    <property type="match status" value="1"/>
</dbReference>
<evidence type="ECO:0000256" key="6">
    <source>
        <dbReference type="ARBA" id="ARBA00022723"/>
    </source>
</evidence>
<comment type="similarity">
    <text evidence="2">Belongs to the TsaE family.</text>
</comment>
<evidence type="ECO:0000256" key="7">
    <source>
        <dbReference type="ARBA" id="ARBA00022741"/>
    </source>
</evidence>
<keyword evidence="8" id="KW-0067">ATP-binding</keyword>
<evidence type="ECO:0000256" key="8">
    <source>
        <dbReference type="ARBA" id="ARBA00022840"/>
    </source>
</evidence>
<dbReference type="GO" id="GO:0005737">
    <property type="term" value="C:cytoplasm"/>
    <property type="evidence" value="ECO:0007669"/>
    <property type="project" value="UniProtKB-SubCell"/>
</dbReference>
<proteinExistence type="inferred from homology"/>
<keyword evidence="5" id="KW-0819">tRNA processing</keyword>
<dbReference type="GO" id="GO:0005524">
    <property type="term" value="F:ATP binding"/>
    <property type="evidence" value="ECO:0007669"/>
    <property type="project" value="UniProtKB-KW"/>
</dbReference>
<evidence type="ECO:0000256" key="10">
    <source>
        <dbReference type="ARBA" id="ARBA00032441"/>
    </source>
</evidence>
<evidence type="ECO:0000256" key="1">
    <source>
        <dbReference type="ARBA" id="ARBA00004496"/>
    </source>
</evidence>
<dbReference type="InterPro" id="IPR003442">
    <property type="entry name" value="T6A_TsaE"/>
</dbReference>
<organism evidence="11">
    <name type="scientific">marine metagenome</name>
    <dbReference type="NCBI Taxonomy" id="408172"/>
    <lineage>
        <taxon>unclassified sequences</taxon>
        <taxon>metagenomes</taxon>
        <taxon>ecological metagenomes</taxon>
    </lineage>
</organism>
<accession>A0A381SMR4</accession>
<comment type="subcellular location">
    <subcellularLocation>
        <location evidence="1">Cytoplasm</location>
    </subcellularLocation>
</comment>
<dbReference type="GO" id="GO:0002949">
    <property type="term" value="P:tRNA threonylcarbamoyladenosine modification"/>
    <property type="evidence" value="ECO:0007669"/>
    <property type="project" value="InterPro"/>
</dbReference>
<dbReference type="AlphaFoldDB" id="A0A381SMR4"/>
<reference evidence="11" key="1">
    <citation type="submission" date="2018-05" db="EMBL/GenBank/DDBJ databases">
        <authorList>
            <person name="Lanie J.A."/>
            <person name="Ng W.-L."/>
            <person name="Kazmierczak K.M."/>
            <person name="Andrzejewski T.M."/>
            <person name="Davidsen T.M."/>
            <person name="Wayne K.J."/>
            <person name="Tettelin H."/>
            <person name="Glass J.I."/>
            <person name="Rusch D."/>
            <person name="Podicherti R."/>
            <person name="Tsui H.-C.T."/>
            <person name="Winkler M.E."/>
        </authorList>
    </citation>
    <scope>NUCLEOTIDE SEQUENCE</scope>
</reference>
<keyword evidence="7" id="KW-0547">Nucleotide-binding</keyword>
<name>A0A381SMR4_9ZZZZ</name>
<evidence type="ECO:0000256" key="5">
    <source>
        <dbReference type="ARBA" id="ARBA00022694"/>
    </source>
</evidence>
<keyword evidence="6" id="KW-0479">Metal-binding</keyword>
<dbReference type="PANTHER" id="PTHR33540:SF2">
    <property type="entry name" value="TRNA THREONYLCARBAMOYLADENOSINE BIOSYNTHESIS PROTEIN TSAE"/>
    <property type="match status" value="1"/>
</dbReference>
<dbReference type="Pfam" id="PF02367">
    <property type="entry name" value="TsaE"/>
    <property type="match status" value="1"/>
</dbReference>
<evidence type="ECO:0000256" key="3">
    <source>
        <dbReference type="ARBA" id="ARBA00019010"/>
    </source>
</evidence>
<evidence type="ECO:0000256" key="2">
    <source>
        <dbReference type="ARBA" id="ARBA00007599"/>
    </source>
</evidence>
<keyword evidence="9" id="KW-0460">Magnesium</keyword>
<evidence type="ECO:0000256" key="9">
    <source>
        <dbReference type="ARBA" id="ARBA00022842"/>
    </source>
</evidence>
<keyword evidence="4" id="KW-0963">Cytoplasm</keyword>
<dbReference type="InterPro" id="IPR027417">
    <property type="entry name" value="P-loop_NTPase"/>
</dbReference>
<dbReference type="GO" id="GO:0046872">
    <property type="term" value="F:metal ion binding"/>
    <property type="evidence" value="ECO:0007669"/>
    <property type="project" value="UniProtKB-KW"/>
</dbReference>
<protein>
    <recommendedName>
        <fullName evidence="3">tRNA threonylcarbamoyladenosine biosynthesis protein TsaE</fullName>
    </recommendedName>
    <alternativeName>
        <fullName evidence="10">t(6)A37 threonylcarbamoyladenosine biosynthesis protein TsaE</fullName>
    </alternativeName>
</protein>
<gene>
    <name evidence="11" type="ORF">METZ01_LOCUS56521</name>
</gene>
<dbReference type="Gene3D" id="3.40.50.300">
    <property type="entry name" value="P-loop containing nucleotide triphosphate hydrolases"/>
    <property type="match status" value="1"/>
</dbReference>
<evidence type="ECO:0000256" key="4">
    <source>
        <dbReference type="ARBA" id="ARBA00022490"/>
    </source>
</evidence>
<sequence length="171" mass="18801">MTTPLRIRSTGAEFTQDLGRIVGEQASEGDVILLTGELGAGKTCLTQGIALGLGVEGYVRSPTFVLMTLHHGRLTLHHVDLYRISSPAEAWDLGLDEQLFGEGVCVIEWADRATELFPEDCLWIDLDYGQDADSREITIEAVVPAEKSRFKTLLKVLAKNTSLRNRGLGKF</sequence>
<dbReference type="EMBL" id="UINC01003136">
    <property type="protein sequence ID" value="SVA03667.1"/>
    <property type="molecule type" value="Genomic_DNA"/>
</dbReference>
<dbReference type="NCBIfam" id="TIGR00150">
    <property type="entry name" value="T6A_YjeE"/>
    <property type="match status" value="1"/>
</dbReference>
<dbReference type="PANTHER" id="PTHR33540">
    <property type="entry name" value="TRNA THREONYLCARBAMOYLADENOSINE BIOSYNTHESIS PROTEIN TSAE"/>
    <property type="match status" value="1"/>
</dbReference>